<dbReference type="RefSeq" id="WP_150082290.1">
    <property type="nucleotide sequence ID" value="NZ_CP080294.1"/>
</dbReference>
<name>A0A5M8B5L2_9BURK</name>
<accession>A0A5M8B5L2</accession>
<dbReference type="Proteomes" id="UP000324324">
    <property type="component" value="Unassembled WGS sequence"/>
</dbReference>
<comment type="caution">
    <text evidence="1">The sequence shown here is derived from an EMBL/GenBank/DDBJ whole genome shotgun (WGS) entry which is preliminary data.</text>
</comment>
<gene>
    <name evidence="1" type="ORF">F1599_04150</name>
</gene>
<dbReference type="EMBL" id="VWRN01000016">
    <property type="protein sequence ID" value="KAA6129736.1"/>
    <property type="molecule type" value="Genomic_DNA"/>
</dbReference>
<proteinExistence type="predicted"/>
<dbReference type="AlphaFoldDB" id="A0A5M8B5L2"/>
<organism evidence="1 2">
    <name type="scientific">Cupriavidus cauae</name>
    <dbReference type="NCBI Taxonomy" id="2608999"/>
    <lineage>
        <taxon>Bacteria</taxon>
        <taxon>Pseudomonadati</taxon>
        <taxon>Pseudomonadota</taxon>
        <taxon>Betaproteobacteria</taxon>
        <taxon>Burkholderiales</taxon>
        <taxon>Burkholderiaceae</taxon>
        <taxon>Cupriavidus</taxon>
    </lineage>
</organism>
<reference evidence="1 2" key="1">
    <citation type="submission" date="2019-09" db="EMBL/GenBank/DDBJ databases">
        <title>Isolation of a novel species in the genus Cupriavidus from patients with sepsis using whole genome sequencing.</title>
        <authorList>
            <person name="Kweon O.J."/>
            <person name="Lee M.-K."/>
        </authorList>
    </citation>
    <scope>NUCLEOTIDE SEQUENCE [LARGE SCALE GENOMIC DNA]</scope>
    <source>
        <strain evidence="1 2">MKL-01</strain>
    </source>
</reference>
<protein>
    <submittedName>
        <fullName evidence="1">Uncharacterized protein</fullName>
    </submittedName>
</protein>
<keyword evidence="2" id="KW-1185">Reference proteome</keyword>
<evidence type="ECO:0000313" key="2">
    <source>
        <dbReference type="Proteomes" id="UP000324324"/>
    </source>
</evidence>
<sequence>MNGGAAVLIVRGFAVPEGRNKWACCYEIRLASACDGPLVHRGELHGRAFCSEDAAVIAAREAGEREARRRIAAGLATSFLSVAPGTCAGDGRDIRTPRPDDR</sequence>
<evidence type="ECO:0000313" key="1">
    <source>
        <dbReference type="EMBL" id="KAA6129736.1"/>
    </source>
</evidence>